<gene>
    <name evidence="4" type="primary">gtfB</name>
    <name evidence="5" type="ORF">C426_0832</name>
</gene>
<evidence type="ECO:0000256" key="3">
    <source>
        <dbReference type="ARBA" id="ARBA00023136"/>
    </source>
</evidence>
<sequence>MLNLFDNYLEKEQDLYKSLEKSGYDNTTVVLNDDGYLPETMMSPIRFFTQSSMQNKKEMPKFFNEIEVPYYWEIKGDGQKAEIFEGYKKKGKILYSQRRGDYRAVKAVEWFNEQEKVRAVDLYNKLGKRFGRKSYSDGQLTLTTYFNEKYQEVLLFNHITGTIQVNYENKKYLFEKYVDFILFYFEAAGLDCTTIFYNSLAMPFFITEALKVKYPEKTYQHTLFWQEISSSIPGNMMQILNDKHIATTQIVIQDREEYLRIKQQVHEEVINTQVQLHYLGYIYDIEKRNTVESSILTLTNSDQILNLDTLIQALPHHHFNIAARTTMSDRLLAYDKYSNVTLYPTIEEEEGEQLLQKNSFYLDINQGNEVDQIIRKAFEHNQLIFAFKETLHNQRYVSSENIFEMNQTNKLIEKIRNVSQNVEEYHNALGAQRWTAGQATVENYKDTLK</sequence>
<dbReference type="RefSeq" id="WP_003135198.1">
    <property type="nucleotide sequence ID" value="NZ_AMQS01000009.1"/>
</dbReference>
<dbReference type="PATRIC" id="fig|1231377.3.peg.835"/>
<evidence type="ECO:0000256" key="2">
    <source>
        <dbReference type="ARBA" id="ARBA00022475"/>
    </source>
</evidence>
<name>K2PND9_9LACT</name>
<dbReference type="GO" id="GO:0016740">
    <property type="term" value="F:transferase activity"/>
    <property type="evidence" value="ECO:0007669"/>
    <property type="project" value="UniProtKB-KW"/>
</dbReference>
<comment type="subcellular location">
    <subcellularLocation>
        <location evidence="4">Cell membrane</location>
        <topology evidence="4">Peripheral membrane protein</topology>
    </subcellularLocation>
</comment>
<dbReference type="eggNOG" id="COG0438">
    <property type="taxonomic scope" value="Bacteria"/>
</dbReference>
<dbReference type="EMBL" id="AMQS01000009">
    <property type="protein sequence ID" value="EKF51784.1"/>
    <property type="molecule type" value="Genomic_DNA"/>
</dbReference>
<comment type="subunit">
    <text evidence="4">Forms a heterotetramer with 2 subunits each of GtfA and GtfB. Part of the accessory SecA2/SecY2 protein translocation apparatus.</text>
</comment>
<dbReference type="GO" id="GO:0005886">
    <property type="term" value="C:plasma membrane"/>
    <property type="evidence" value="ECO:0007669"/>
    <property type="project" value="UniProtKB-SubCell"/>
</dbReference>
<keyword evidence="5" id="KW-0808">Transferase</keyword>
<evidence type="ECO:0000313" key="5">
    <source>
        <dbReference type="EMBL" id="EKF51784.1"/>
    </source>
</evidence>
<reference evidence="5 6" key="1">
    <citation type="journal article" date="2012" name="J. Bacteriol.">
        <title>Genome Sequence of the Bacteriocin-Producing Strain Lactococcus garvieae DCC43.</title>
        <authorList>
            <person name="Gabrielsen C."/>
            <person name="Brede D.A."/>
            <person name="Hernandez P.E."/>
            <person name="Nes I.F."/>
            <person name="Diep D.B."/>
        </authorList>
    </citation>
    <scope>NUCLEOTIDE SEQUENCE [LARGE SCALE GENOMIC DNA]</scope>
    <source>
        <strain evidence="5 6">DCC43</strain>
    </source>
</reference>
<keyword evidence="2 4" id="KW-1003">Cell membrane</keyword>
<dbReference type="Proteomes" id="UP000006787">
    <property type="component" value="Unassembled WGS sequence"/>
</dbReference>
<dbReference type="HAMAP" id="MF_01473">
    <property type="entry name" value="GtfB"/>
    <property type="match status" value="1"/>
</dbReference>
<proteinExistence type="inferred from homology"/>
<protein>
    <recommendedName>
        <fullName evidence="4">UDP-N-acetylglucosamine--peptide N-acetylglucosaminyltransferase stabilizing protein GtfB</fullName>
    </recommendedName>
    <alternativeName>
        <fullName evidence="4">Glycosyltransferase stabilizing protein GtfB</fullName>
    </alternativeName>
</protein>
<evidence type="ECO:0000313" key="6">
    <source>
        <dbReference type="Proteomes" id="UP000006787"/>
    </source>
</evidence>
<evidence type="ECO:0000256" key="4">
    <source>
        <dbReference type="HAMAP-Rule" id="MF_01473"/>
    </source>
</evidence>
<dbReference type="InterPro" id="IPR014268">
    <property type="entry name" value="GtfB"/>
</dbReference>
<evidence type="ECO:0000256" key="1">
    <source>
        <dbReference type="ARBA" id="ARBA00004922"/>
    </source>
</evidence>
<accession>K2PND9</accession>
<comment type="caution">
    <text evidence="5">The sequence shown here is derived from an EMBL/GenBank/DDBJ whole genome shotgun (WGS) entry which is preliminary data.</text>
</comment>
<dbReference type="GO" id="GO:0031647">
    <property type="term" value="P:regulation of protein stability"/>
    <property type="evidence" value="ECO:0007669"/>
    <property type="project" value="UniProtKB-UniRule"/>
</dbReference>
<dbReference type="NCBIfam" id="TIGR02919">
    <property type="entry name" value="accessory Sec system glycosylation chaperone GtfB"/>
    <property type="match status" value="1"/>
</dbReference>
<dbReference type="UniPathway" id="UPA00378"/>
<comment type="function">
    <text evidence="4">Required for polymorphic O-glycosylation of the serine-rich repeat protein in this bacteria. A stabilizing protein that is part of the accessory SecA2/SecY2 system specifically required to export serine-rich repeat cell wall proteins usually encoded upstream in the same operon. The GtfA-GtfB complex adds GlcNAc from UDP-GlcNAc to the substrate protein, attaching the first sugar residue. Stabilizes the glycosylation activity of GtfA. Has no N-acetylglucosaminyl transferase activity on its own.</text>
</comment>
<dbReference type="GO" id="GO:0017122">
    <property type="term" value="C:protein N-acetylglucosaminyltransferase complex"/>
    <property type="evidence" value="ECO:0007669"/>
    <property type="project" value="UniProtKB-UniRule"/>
</dbReference>
<organism evidence="5 6">
    <name type="scientific">Lactococcus garvieae DCC43</name>
    <dbReference type="NCBI Taxonomy" id="1231377"/>
    <lineage>
        <taxon>Bacteria</taxon>
        <taxon>Bacillati</taxon>
        <taxon>Bacillota</taxon>
        <taxon>Bacilli</taxon>
        <taxon>Lactobacillales</taxon>
        <taxon>Streptococcaceae</taxon>
        <taxon>Lactococcus</taxon>
    </lineage>
</organism>
<keyword evidence="3 4" id="KW-0472">Membrane</keyword>
<dbReference type="AlphaFoldDB" id="K2PND9"/>
<comment type="pathway">
    <text evidence="1 4">Protein modification; protein glycosylation.</text>
</comment>
<comment type="similarity">
    <text evidence="4">Belongs to the GtfB family.</text>
</comment>